<gene>
    <name evidence="2" type="ORF">COT66_00335</name>
</gene>
<accession>A0A2M6XBM9</accession>
<evidence type="ECO:0000256" key="1">
    <source>
        <dbReference type="SAM" id="Phobius"/>
    </source>
</evidence>
<dbReference type="AlphaFoldDB" id="A0A2M6XBM9"/>
<organism evidence="2 3">
    <name type="scientific">Candidatus Shapirobacteria bacterium CG09_land_8_20_14_0_10_49_15</name>
    <dbReference type="NCBI Taxonomy" id="1974482"/>
    <lineage>
        <taxon>Bacteria</taxon>
        <taxon>Candidatus Shapironibacteriota</taxon>
    </lineage>
</organism>
<evidence type="ECO:0000313" key="2">
    <source>
        <dbReference type="EMBL" id="PIU02421.1"/>
    </source>
</evidence>
<keyword evidence="1" id="KW-0812">Transmembrane</keyword>
<reference evidence="3" key="1">
    <citation type="submission" date="2017-09" db="EMBL/GenBank/DDBJ databases">
        <title>Depth-based differentiation of microbial function through sediment-hosted aquifers and enrichment of novel symbionts in the deep terrestrial subsurface.</title>
        <authorList>
            <person name="Probst A.J."/>
            <person name="Ladd B."/>
            <person name="Jarett J.K."/>
            <person name="Geller-Mcgrath D.E."/>
            <person name="Sieber C.M.K."/>
            <person name="Emerson J.B."/>
            <person name="Anantharaman K."/>
            <person name="Thomas B.C."/>
            <person name="Malmstrom R."/>
            <person name="Stieglmeier M."/>
            <person name="Klingl A."/>
            <person name="Woyke T."/>
            <person name="Ryan C.M."/>
            <person name="Banfield J.F."/>
        </authorList>
    </citation>
    <scope>NUCLEOTIDE SEQUENCE [LARGE SCALE GENOMIC DNA]</scope>
</reference>
<comment type="caution">
    <text evidence="2">The sequence shown here is derived from an EMBL/GenBank/DDBJ whole genome shotgun (WGS) entry which is preliminary data.</text>
</comment>
<feature type="transmembrane region" description="Helical" evidence="1">
    <location>
        <begin position="57"/>
        <end position="75"/>
    </location>
</feature>
<feature type="transmembrane region" description="Helical" evidence="1">
    <location>
        <begin position="12"/>
        <end position="37"/>
    </location>
</feature>
<sequence>MSKRSFLTKLISLTLIASGLYKIAYSSVLMIFVYPRINLRDQGSTGLIEEGLIEKAIIYWITISLDVLFAFFLIFKPPQKIRPFHLAAGALISLGSIFFIVRTPLTEDPFLVLLEKALRLLP</sequence>
<dbReference type="Proteomes" id="UP000231214">
    <property type="component" value="Unassembled WGS sequence"/>
</dbReference>
<protein>
    <submittedName>
        <fullName evidence="2">Uncharacterized protein</fullName>
    </submittedName>
</protein>
<dbReference type="EMBL" id="PEZK01000006">
    <property type="protein sequence ID" value="PIU02421.1"/>
    <property type="molecule type" value="Genomic_DNA"/>
</dbReference>
<name>A0A2M6XBM9_9BACT</name>
<feature type="transmembrane region" description="Helical" evidence="1">
    <location>
        <begin position="84"/>
        <end position="101"/>
    </location>
</feature>
<keyword evidence="1" id="KW-1133">Transmembrane helix</keyword>
<evidence type="ECO:0000313" key="3">
    <source>
        <dbReference type="Proteomes" id="UP000231214"/>
    </source>
</evidence>
<proteinExistence type="predicted"/>
<keyword evidence="1" id="KW-0472">Membrane</keyword>